<dbReference type="PANTHER" id="PTHR43280">
    <property type="entry name" value="ARAC-FAMILY TRANSCRIPTIONAL REGULATOR"/>
    <property type="match status" value="1"/>
</dbReference>
<gene>
    <name evidence="5" type="ORF">GGQ88_003479</name>
</gene>
<organism evidence="5 6">
    <name type="scientific">Novosphingobium hassiacum</name>
    <dbReference type="NCBI Taxonomy" id="173676"/>
    <lineage>
        <taxon>Bacteria</taxon>
        <taxon>Pseudomonadati</taxon>
        <taxon>Pseudomonadota</taxon>
        <taxon>Alphaproteobacteria</taxon>
        <taxon>Sphingomonadales</taxon>
        <taxon>Sphingomonadaceae</taxon>
        <taxon>Novosphingobium</taxon>
    </lineage>
</organism>
<comment type="caution">
    <text evidence="5">The sequence shown here is derived from an EMBL/GenBank/DDBJ whole genome shotgun (WGS) entry which is preliminary data.</text>
</comment>
<accession>A0A7W5ZZ48</accession>
<evidence type="ECO:0000256" key="3">
    <source>
        <dbReference type="ARBA" id="ARBA00023163"/>
    </source>
</evidence>
<reference evidence="5 6" key="1">
    <citation type="submission" date="2020-08" db="EMBL/GenBank/DDBJ databases">
        <title>Genomic Encyclopedia of Type Strains, Phase IV (KMG-IV): sequencing the most valuable type-strain genomes for metagenomic binning, comparative biology and taxonomic classification.</title>
        <authorList>
            <person name="Goeker M."/>
        </authorList>
    </citation>
    <scope>NUCLEOTIDE SEQUENCE [LARGE SCALE GENOMIC DNA]</scope>
    <source>
        <strain evidence="5 6">DSM 14552</strain>
    </source>
</reference>
<sequence length="344" mass="38852">MEKLFAGFSGNAPTVVSSYEAITRREFYDGELISETGDFSGVDLEKALSSPLSITRITTRTELSFRRGPQHIRKNRVGLRVLWFALTGSIRIVRATGTTEIPAGKAGFLDSSVPFSASLKRSPDGHHSSYQVIIPPDLFMSHLHEAERLTEPFSLDTREGHAVRELLEVLAKYGDRLGEKTAELMSHSLLEATADHLRNSGIEMPRRQKLVDRRLSDIENYIKMNLADPELSYDKVAISCGISPRYLCFLLKANNTSFSELVWKNRMPKARDWLISPKTRDYPIHEIAYMSGFKSAAHFSRMFKATYGMPPREYRAQNSGDGQLANHSAHEFVRFTHVENRQAA</sequence>
<evidence type="ECO:0000259" key="4">
    <source>
        <dbReference type="PROSITE" id="PS01124"/>
    </source>
</evidence>
<dbReference type="SMART" id="SM00342">
    <property type="entry name" value="HTH_ARAC"/>
    <property type="match status" value="1"/>
</dbReference>
<dbReference type="AlphaFoldDB" id="A0A7W5ZZ48"/>
<keyword evidence="6" id="KW-1185">Reference proteome</keyword>
<evidence type="ECO:0000313" key="6">
    <source>
        <dbReference type="Proteomes" id="UP000562395"/>
    </source>
</evidence>
<dbReference type="InterPro" id="IPR018062">
    <property type="entry name" value="HTH_AraC-typ_CS"/>
</dbReference>
<dbReference type="EMBL" id="JACICY010000010">
    <property type="protein sequence ID" value="MBB3862181.1"/>
    <property type="molecule type" value="Genomic_DNA"/>
</dbReference>
<dbReference type="Pfam" id="PF12833">
    <property type="entry name" value="HTH_18"/>
    <property type="match status" value="1"/>
</dbReference>
<proteinExistence type="predicted"/>
<dbReference type="InterPro" id="IPR009057">
    <property type="entry name" value="Homeodomain-like_sf"/>
</dbReference>
<dbReference type="InterPro" id="IPR018060">
    <property type="entry name" value="HTH_AraC"/>
</dbReference>
<dbReference type="GO" id="GO:0003700">
    <property type="term" value="F:DNA-binding transcription factor activity"/>
    <property type="evidence" value="ECO:0007669"/>
    <property type="project" value="InterPro"/>
</dbReference>
<name>A0A7W5ZZ48_9SPHN</name>
<dbReference type="PANTHER" id="PTHR43280:SF2">
    <property type="entry name" value="HTH-TYPE TRANSCRIPTIONAL REGULATOR EXSA"/>
    <property type="match status" value="1"/>
</dbReference>
<protein>
    <submittedName>
        <fullName evidence="5">AraC-like DNA-binding protein</fullName>
    </submittedName>
</protein>
<dbReference type="Proteomes" id="UP000562395">
    <property type="component" value="Unassembled WGS sequence"/>
</dbReference>
<dbReference type="GO" id="GO:0043565">
    <property type="term" value="F:sequence-specific DNA binding"/>
    <property type="evidence" value="ECO:0007669"/>
    <property type="project" value="InterPro"/>
</dbReference>
<feature type="domain" description="HTH araC/xylS-type" evidence="4">
    <location>
        <begin position="216"/>
        <end position="317"/>
    </location>
</feature>
<dbReference type="Gene3D" id="1.10.10.60">
    <property type="entry name" value="Homeodomain-like"/>
    <property type="match status" value="1"/>
</dbReference>
<keyword evidence="3" id="KW-0804">Transcription</keyword>
<keyword evidence="2 5" id="KW-0238">DNA-binding</keyword>
<dbReference type="PROSITE" id="PS00041">
    <property type="entry name" value="HTH_ARAC_FAMILY_1"/>
    <property type="match status" value="1"/>
</dbReference>
<dbReference type="InterPro" id="IPR020449">
    <property type="entry name" value="Tscrpt_reg_AraC-type_HTH"/>
</dbReference>
<evidence type="ECO:0000313" key="5">
    <source>
        <dbReference type="EMBL" id="MBB3862181.1"/>
    </source>
</evidence>
<dbReference type="RefSeq" id="WP_183614671.1">
    <property type="nucleotide sequence ID" value="NZ_JACICY010000010.1"/>
</dbReference>
<dbReference type="SUPFAM" id="SSF46689">
    <property type="entry name" value="Homeodomain-like"/>
    <property type="match status" value="1"/>
</dbReference>
<dbReference type="PRINTS" id="PR00032">
    <property type="entry name" value="HTHARAC"/>
</dbReference>
<evidence type="ECO:0000256" key="2">
    <source>
        <dbReference type="ARBA" id="ARBA00023125"/>
    </source>
</evidence>
<keyword evidence="1" id="KW-0805">Transcription regulation</keyword>
<dbReference type="PROSITE" id="PS01124">
    <property type="entry name" value="HTH_ARAC_FAMILY_2"/>
    <property type="match status" value="1"/>
</dbReference>
<evidence type="ECO:0000256" key="1">
    <source>
        <dbReference type="ARBA" id="ARBA00023015"/>
    </source>
</evidence>